<evidence type="ECO:0000313" key="13">
    <source>
        <dbReference type="Proteomes" id="UP001515500"/>
    </source>
</evidence>
<dbReference type="PANTHER" id="PTHR46039">
    <property type="entry name" value="SUCROSE-PHOSPHATE SYNTHASE 3-RELATED"/>
    <property type="match status" value="1"/>
</dbReference>
<dbReference type="CDD" id="cd03800">
    <property type="entry name" value="GT4_sucrose_synthase"/>
    <property type="match status" value="1"/>
</dbReference>
<evidence type="ECO:0000313" key="14">
    <source>
        <dbReference type="RefSeq" id="XP_039133850.1"/>
    </source>
</evidence>
<dbReference type="RefSeq" id="XP_039133850.1">
    <property type="nucleotide sequence ID" value="XM_039277916.1"/>
</dbReference>
<dbReference type="GO" id="GO:0046524">
    <property type="term" value="F:sucrose-phosphate synthase activity"/>
    <property type="evidence" value="ECO:0007669"/>
    <property type="project" value="UniProtKB-UniRule"/>
</dbReference>
<comment type="catalytic activity">
    <reaction evidence="8 9">
        <text>beta-D-fructose 6-phosphate + UDP-alpha-D-glucose = sucrose 6(F)-phosphate + UDP + H(+)</text>
        <dbReference type="Rhea" id="RHEA:22172"/>
        <dbReference type="ChEBI" id="CHEBI:15378"/>
        <dbReference type="ChEBI" id="CHEBI:57634"/>
        <dbReference type="ChEBI" id="CHEBI:57723"/>
        <dbReference type="ChEBI" id="CHEBI:58223"/>
        <dbReference type="ChEBI" id="CHEBI:58885"/>
        <dbReference type="EC" id="2.4.1.14"/>
    </reaction>
</comment>
<dbReference type="InterPro" id="IPR044161">
    <property type="entry name" value="SPS"/>
</dbReference>
<dbReference type="FunFam" id="3.40.50.2000:FF:000077">
    <property type="entry name" value="Sucrose-phosphate synthase 2"/>
    <property type="match status" value="1"/>
</dbReference>
<dbReference type="NCBIfam" id="TIGR02468">
    <property type="entry name" value="sucrsPsyn_pln"/>
    <property type="match status" value="1"/>
</dbReference>
<evidence type="ECO:0000259" key="10">
    <source>
        <dbReference type="Pfam" id="PF00534"/>
    </source>
</evidence>
<dbReference type="GO" id="GO:0005986">
    <property type="term" value="P:sucrose biosynthetic process"/>
    <property type="evidence" value="ECO:0007669"/>
    <property type="project" value="UniProtKB-UniRule"/>
</dbReference>
<evidence type="ECO:0000256" key="2">
    <source>
        <dbReference type="ARBA" id="ARBA00006530"/>
    </source>
</evidence>
<comment type="function">
    <text evidence="7 9">Plays a role in photosynthetic sucrose synthesis by catalyzing the rate-limiting step of sucrose biosynthesis from UDP-glucose and fructose- 6-phosphate. Involved in the regulation of carbon partitioning in the leaves of plants. May regulate the synthesis of sucrose and therefore play a major role as a limiting factor in the export of photoassimilates out of the leaf. Plays a role for sucrose availability that is essential for plant growth and fiber elongation.</text>
</comment>
<dbReference type="InterPro" id="IPR006380">
    <property type="entry name" value="SPP-like_dom"/>
</dbReference>
<dbReference type="SUPFAM" id="SSF53756">
    <property type="entry name" value="UDP-Glycosyltransferase/glycogen phosphorylase"/>
    <property type="match status" value="1"/>
</dbReference>
<dbReference type="InterPro" id="IPR035659">
    <property type="entry name" value="SPS_C"/>
</dbReference>
<evidence type="ECO:0000256" key="4">
    <source>
        <dbReference type="ARBA" id="ARBA00012536"/>
    </source>
</evidence>
<dbReference type="InterPro" id="IPR000368">
    <property type="entry name" value="Sucrose_synth_GT-B1"/>
</dbReference>
<dbReference type="Pfam" id="PF05116">
    <property type="entry name" value="S6PP"/>
    <property type="match status" value="1"/>
</dbReference>
<dbReference type="Pfam" id="PF00862">
    <property type="entry name" value="GT-B_Sucrose_synth"/>
    <property type="match status" value="1"/>
</dbReference>
<sequence>MAGNEWINGYLEAILDTGAAAVAEEPKAPVSVGDTGFNPTRYFVEEVVSGVDETDLHRTWLKVVATRNTRERSARLENMCWRIWHLARKKKQLECEDLLRVANRHLEREQGRRDFTVDMSEDLSESEKGDNAEELSQCEIPRVKFQRNFSDLQVWSDDNKEKKLYIVLISLHGLVRGDNMELGSDSDTGGQVKYVVELARALSKMPGVYRVDLFTRQISSPEVDWSYGEPAEMLSSNSYETDVTDSGESAGAYIIRIPCGPRDKYLQKELLWPHIQEFVDGALTHVLNMAKVLGEQIGGGDPVWPYVIHGHYADAGDCAALLSGALNVPMVLTGHSLGRNKLEQLLKQGRQSKEDINTTYKIMRRIEAEELSLDAAELVITSTKQEIDEQWGLYDGFDVKLEKVLRARSRRGVNCHGRYLPRMVVIPPGMDFSSVIVQEDLTETDEITSLNDGTSPKSLPSIWSEVMRFLTNPHKPMILALSRPDPKKNIITLLKAFGECRPLRELANLTLIMGNRDDIDEMPSGNASVLTTVLKMVDKYDMYGSVAFPKHHKQSDVPDIYRLAAKTRGVFINPALVEPFGLTLIEAAAHGLPLVATKNGGPVDIHTALNNGLLVDPHDQKAIADALLKLVADKNLWHECRKNGWKNIHLFSWSEHCRTYLTRVAACRMRHPQWKMDTPNDDLATESSLGDSLKDFQELSLRLSVDGEKYSLNAASDFNQSSGRGEPEIQDQVNRILNQINRKDAQAQAQPESCLNISNKYPLIRRRQKLYVIALDCYNDQGAPDKKMLHVIQETFKAVKSDHQMSRASGFALSTAMSISETVELLKSGKIAANEFDALICSSGSEVYYPGINQCNEDDFRFCADPDYATHIEYRWGLEGVKMTVSKLMNTPDADGDEKSNNSSFAVVEDAKSCNAHCVSVLIKDLKKAKPVDDLRQKLRMRGVRCHLMYCRNSTMLQVIPLLASRSQALRYLFVRWGVKIPNMYVILGEKGDTDHEELISGSHKTIIMKGIVEKGSEELLRSAGSYQREDIVPVESPLIVYTKGGLSSEEIMTALKDASKATSG</sequence>
<dbReference type="CDD" id="cd16419">
    <property type="entry name" value="HAD_SPS"/>
    <property type="match status" value="1"/>
</dbReference>
<comment type="similarity">
    <text evidence="2 9">Belongs to the glycosyltransferase 1 family.</text>
</comment>
<dbReference type="PANTHER" id="PTHR46039:SF5">
    <property type="entry name" value="SUCROSE-PHOSPHATE SYNTHASE 3-RELATED"/>
    <property type="match status" value="1"/>
</dbReference>
<keyword evidence="5 9" id="KW-0328">Glycosyltransferase</keyword>
<evidence type="ECO:0000259" key="11">
    <source>
        <dbReference type="Pfam" id="PF00862"/>
    </source>
</evidence>
<evidence type="ECO:0000256" key="9">
    <source>
        <dbReference type="RuleBase" id="RU368006"/>
    </source>
</evidence>
<feature type="domain" description="Sucrose phosphatase-like" evidence="12">
    <location>
        <begin position="795"/>
        <end position="1008"/>
    </location>
</feature>
<dbReference type="Gene3D" id="3.90.1070.10">
    <property type="match status" value="1"/>
</dbReference>
<evidence type="ECO:0000256" key="5">
    <source>
        <dbReference type="ARBA" id="ARBA00022676"/>
    </source>
</evidence>
<dbReference type="EC" id="2.4.1.14" evidence="4 9"/>
<dbReference type="GeneID" id="120270850"/>
<keyword evidence="13" id="KW-1185">Reference proteome</keyword>
<organism evidence="13 14">
    <name type="scientific">Dioscorea cayennensis subsp. rotundata</name>
    <name type="common">White Guinea yam</name>
    <name type="synonym">Dioscorea rotundata</name>
    <dbReference type="NCBI Taxonomy" id="55577"/>
    <lineage>
        <taxon>Eukaryota</taxon>
        <taxon>Viridiplantae</taxon>
        <taxon>Streptophyta</taxon>
        <taxon>Embryophyta</taxon>
        <taxon>Tracheophyta</taxon>
        <taxon>Spermatophyta</taxon>
        <taxon>Magnoliopsida</taxon>
        <taxon>Liliopsida</taxon>
        <taxon>Dioscoreales</taxon>
        <taxon>Dioscoreaceae</taxon>
        <taxon>Dioscorea</taxon>
    </lineage>
</organism>
<dbReference type="InterPro" id="IPR023214">
    <property type="entry name" value="HAD_sf"/>
</dbReference>
<accession>A0AB40C4F5</accession>
<evidence type="ECO:0000256" key="1">
    <source>
        <dbReference type="ARBA" id="ARBA00005027"/>
    </source>
</evidence>
<protein>
    <recommendedName>
        <fullName evidence="4 9">Sucrose-phosphate synthase</fullName>
        <ecNumber evidence="4 9">2.4.1.14</ecNumber>
    </recommendedName>
</protein>
<feature type="domain" description="Glycosyl transferase family 1" evidence="10">
    <location>
        <begin position="472"/>
        <end position="644"/>
    </location>
</feature>
<reference evidence="14" key="1">
    <citation type="submission" date="2025-08" db="UniProtKB">
        <authorList>
            <consortium name="RefSeq"/>
        </authorList>
    </citation>
    <scope>IDENTIFICATION</scope>
</reference>
<evidence type="ECO:0000256" key="6">
    <source>
        <dbReference type="ARBA" id="ARBA00022679"/>
    </source>
</evidence>
<proteinExistence type="inferred from homology"/>
<dbReference type="Gene3D" id="3.40.50.2000">
    <property type="entry name" value="Glycogen Phosphorylase B"/>
    <property type="match status" value="2"/>
</dbReference>
<comment type="subunit">
    <text evidence="3 9">Homodimer or homotetramer.</text>
</comment>
<dbReference type="Gene3D" id="3.40.50.1000">
    <property type="entry name" value="HAD superfamily/HAD-like"/>
    <property type="match status" value="1"/>
</dbReference>
<evidence type="ECO:0000256" key="8">
    <source>
        <dbReference type="ARBA" id="ARBA00047471"/>
    </source>
</evidence>
<dbReference type="InterPro" id="IPR001296">
    <property type="entry name" value="Glyco_trans_1"/>
</dbReference>
<evidence type="ECO:0000256" key="7">
    <source>
        <dbReference type="ARBA" id="ARBA00024883"/>
    </source>
</evidence>
<comment type="pathway">
    <text evidence="1 9">Glycan biosynthesis; sucrose biosynthesis; sucrose from D-fructose 6-phosphate and UDP-alpha-D-glucose: step 1/2.</text>
</comment>
<dbReference type="Pfam" id="PF00534">
    <property type="entry name" value="Glycos_transf_1"/>
    <property type="match status" value="1"/>
</dbReference>
<gene>
    <name evidence="14" type="primary">LOC120270850</name>
</gene>
<feature type="domain" description="Sucrose synthase first GT-B" evidence="11">
    <location>
        <begin position="165"/>
        <end position="432"/>
    </location>
</feature>
<evidence type="ECO:0000259" key="12">
    <source>
        <dbReference type="Pfam" id="PF05116"/>
    </source>
</evidence>
<dbReference type="InterPro" id="IPR012819">
    <property type="entry name" value="SPS_pln"/>
</dbReference>
<dbReference type="Proteomes" id="UP001515500">
    <property type="component" value="Chromosome 10"/>
</dbReference>
<keyword evidence="6 9" id="KW-0808">Transferase</keyword>
<evidence type="ECO:0000256" key="3">
    <source>
        <dbReference type="ARBA" id="ARBA00011774"/>
    </source>
</evidence>
<name>A0AB40C4F5_DIOCR</name>
<dbReference type="AlphaFoldDB" id="A0AB40C4F5"/>